<dbReference type="AlphaFoldDB" id="A0A9W8EKZ1"/>
<dbReference type="OrthoDB" id="7984201at2759"/>
<reference evidence="2" key="1">
    <citation type="submission" date="2022-07" db="EMBL/GenBank/DDBJ databases">
        <title>Phylogenomic reconstructions and comparative analyses of Kickxellomycotina fungi.</title>
        <authorList>
            <person name="Reynolds N.K."/>
            <person name="Stajich J.E."/>
            <person name="Barry K."/>
            <person name="Grigoriev I.V."/>
            <person name="Crous P."/>
            <person name="Smith M.E."/>
        </authorList>
    </citation>
    <scope>NUCLEOTIDE SEQUENCE</scope>
    <source>
        <strain evidence="2">IMI 214461</strain>
    </source>
</reference>
<dbReference type="EMBL" id="JANBQF010000076">
    <property type="protein sequence ID" value="KAJ2006008.1"/>
    <property type="molecule type" value="Genomic_DNA"/>
</dbReference>
<dbReference type="Pfam" id="PF26146">
    <property type="entry name" value="PI-PLC_X"/>
    <property type="match status" value="1"/>
</dbReference>
<feature type="signal peptide" evidence="1">
    <location>
        <begin position="1"/>
        <end position="20"/>
    </location>
</feature>
<evidence type="ECO:0008006" key="4">
    <source>
        <dbReference type="Google" id="ProtNLM"/>
    </source>
</evidence>
<evidence type="ECO:0000313" key="2">
    <source>
        <dbReference type="EMBL" id="KAJ2006008.1"/>
    </source>
</evidence>
<keyword evidence="1" id="KW-0732">Signal</keyword>
<dbReference type="PANTHER" id="PTHR13593:SF140">
    <property type="entry name" value="PLC-LIKE PHOSPHODIESTERASE"/>
    <property type="match status" value="1"/>
</dbReference>
<organism evidence="2 3">
    <name type="scientific">Coemansia thaxteri</name>
    <dbReference type="NCBI Taxonomy" id="2663907"/>
    <lineage>
        <taxon>Eukaryota</taxon>
        <taxon>Fungi</taxon>
        <taxon>Fungi incertae sedis</taxon>
        <taxon>Zoopagomycota</taxon>
        <taxon>Kickxellomycotina</taxon>
        <taxon>Kickxellomycetes</taxon>
        <taxon>Kickxellales</taxon>
        <taxon>Kickxellaceae</taxon>
        <taxon>Coemansia</taxon>
    </lineage>
</organism>
<accession>A0A9W8EKZ1</accession>
<keyword evidence="3" id="KW-1185">Reference proteome</keyword>
<dbReference type="InterPro" id="IPR051057">
    <property type="entry name" value="PI-PLC_domain"/>
</dbReference>
<evidence type="ECO:0000313" key="3">
    <source>
        <dbReference type="Proteomes" id="UP001150907"/>
    </source>
</evidence>
<dbReference type="PANTHER" id="PTHR13593">
    <property type="match status" value="1"/>
</dbReference>
<proteinExistence type="predicted"/>
<dbReference type="SUPFAM" id="SSF51695">
    <property type="entry name" value="PLC-like phosphodiesterases"/>
    <property type="match status" value="1"/>
</dbReference>
<dbReference type="GO" id="GO:0006629">
    <property type="term" value="P:lipid metabolic process"/>
    <property type="evidence" value="ECO:0007669"/>
    <property type="project" value="InterPro"/>
</dbReference>
<dbReference type="GO" id="GO:0008081">
    <property type="term" value="F:phosphoric diester hydrolase activity"/>
    <property type="evidence" value="ECO:0007669"/>
    <property type="project" value="InterPro"/>
</dbReference>
<feature type="chain" id="PRO_5040765183" description="PLC-like phosphodiesterase" evidence="1">
    <location>
        <begin position="21"/>
        <end position="342"/>
    </location>
</feature>
<sequence length="342" mass="38067">MKVATAAAAVLLVWCHSASGDGASAQLLCNGHAELCSRPYNSISFACTHNSYSYPPPTESLALNQQRSIQEQLDDGVRAFMLDVVRPSAAESIWNRLINWTRQVFSPPNASLDSVHLCHQSCSLVDKGRFVDTLKVFAEFLDKHPSEVVTFIIENVSGFSAKDLQPSFAQAGLEKYAFTPKPVFAAHAANHSGYQWPTLGQMVSENQRLVVFVDSGEQADVVPYILSEWEYVVEIPYANINPVKEFPCNQDRPRDGQPRDLLVLNHFAYNRLTIAGKNIDMPLHPSQIKEHQYNSVASLQMHLGTCAKTWGASRVFNFITLDYYDIGNSSVFQIVNKINGVK</sequence>
<dbReference type="InterPro" id="IPR017946">
    <property type="entry name" value="PLC-like_Pdiesterase_TIM-brl"/>
</dbReference>
<gene>
    <name evidence="2" type="ORF">H4R26_001635</name>
</gene>
<protein>
    <recommendedName>
        <fullName evidence="4">PLC-like phosphodiesterase</fullName>
    </recommendedName>
</protein>
<name>A0A9W8EKZ1_9FUNG</name>
<evidence type="ECO:0000256" key="1">
    <source>
        <dbReference type="SAM" id="SignalP"/>
    </source>
</evidence>
<dbReference type="Proteomes" id="UP001150907">
    <property type="component" value="Unassembled WGS sequence"/>
</dbReference>
<comment type="caution">
    <text evidence="2">The sequence shown here is derived from an EMBL/GenBank/DDBJ whole genome shotgun (WGS) entry which is preliminary data.</text>
</comment>
<dbReference type="Gene3D" id="3.20.20.190">
    <property type="entry name" value="Phosphatidylinositol (PI) phosphodiesterase"/>
    <property type="match status" value="1"/>
</dbReference>